<dbReference type="Gene3D" id="3.30.830.10">
    <property type="entry name" value="Metalloenzyme, LuxS/M16 peptidase-like"/>
    <property type="match status" value="2"/>
</dbReference>
<evidence type="ECO:0000259" key="3">
    <source>
        <dbReference type="Pfam" id="PF00675"/>
    </source>
</evidence>
<dbReference type="SUPFAM" id="SSF63411">
    <property type="entry name" value="LuxS/MPP-like metallohydrolase"/>
    <property type="match status" value="2"/>
</dbReference>
<dbReference type="WBParaSite" id="PTRK_0001073200.1">
    <property type="protein sequence ID" value="PTRK_0001073200.1"/>
    <property type="gene ID" value="PTRK_0001073200"/>
</dbReference>
<evidence type="ECO:0000313" key="5">
    <source>
        <dbReference type="Proteomes" id="UP000038045"/>
    </source>
</evidence>
<dbReference type="GO" id="GO:0046872">
    <property type="term" value="F:metal ion binding"/>
    <property type="evidence" value="ECO:0007669"/>
    <property type="project" value="InterPro"/>
</dbReference>
<sequence length="517" mass="58487">MFRSFKSFLPVFLSTRLKTSVVFDEALITPLSKPLSGFENYKHSNNSSVPSIKLFDSEITKFSNGLTVATEKAYGTFSTIGVAVNSGSRYETYYPHGTTHILQKLAFASSQNYPNPMETESLISKSGALLDCQSTRDCFLYASSCFNNSQENILSIIADTLHRPYISDEELAGAKDICLMELQQMLRNPDPEPLVMDWFHRAAYGRNTLGLGKFVSEETIQKIKRQHLLSYMAQYHVPSNIVVAGVGVDHEHFVELVKKHFIDKVPIWESNKENFKIKLPKIDDSHSQYTGGSYYKEADLSNKGLSIVEFPELTHVVLGFEGVSFKDSDFVTFCVMQYLLGGGKSFSAGGPGKGMYTRLYMDVLRYNGSMYNAQAFNHSYSDSGVFCVHVGDDPKNINNAIDYIIYEFLKLTVPIPEDELSRAKQLLKSQLLMNLEQKPVMFEDLARQILGHGKRKSPLDYIKEIEGVSSNDIVRIGRKMLESIPTLVAYGNLKWMPKYDEVCDRIEQAKKQFIKYK</sequence>
<evidence type="ECO:0000259" key="4">
    <source>
        <dbReference type="Pfam" id="PF05193"/>
    </source>
</evidence>
<comment type="similarity">
    <text evidence="2">Belongs to the peptidase M16 family.</text>
</comment>
<reference evidence="6" key="1">
    <citation type="submission" date="2017-02" db="UniProtKB">
        <authorList>
            <consortium name="WormBaseParasite"/>
        </authorList>
    </citation>
    <scope>IDENTIFICATION</scope>
</reference>
<evidence type="ECO:0000313" key="6">
    <source>
        <dbReference type="WBParaSite" id="PTRK_0001073200.1"/>
    </source>
</evidence>
<proteinExistence type="inferred from homology"/>
<dbReference type="AlphaFoldDB" id="A0A0N4ZQD4"/>
<dbReference type="InterPro" id="IPR007863">
    <property type="entry name" value="Peptidase_M16_C"/>
</dbReference>
<dbReference type="GO" id="GO:0005739">
    <property type="term" value="C:mitochondrion"/>
    <property type="evidence" value="ECO:0007669"/>
    <property type="project" value="TreeGrafter"/>
</dbReference>
<dbReference type="Pfam" id="PF05193">
    <property type="entry name" value="Peptidase_M16_C"/>
    <property type="match status" value="1"/>
</dbReference>
<dbReference type="InterPro" id="IPR011249">
    <property type="entry name" value="Metalloenz_LuxS/M16"/>
</dbReference>
<dbReference type="GO" id="GO:0006627">
    <property type="term" value="P:protein processing involved in protein targeting to mitochondrion"/>
    <property type="evidence" value="ECO:0007669"/>
    <property type="project" value="TreeGrafter"/>
</dbReference>
<dbReference type="Pfam" id="PF00675">
    <property type="entry name" value="Peptidase_M16"/>
    <property type="match status" value="1"/>
</dbReference>
<accession>A0A0N4ZQD4</accession>
<comment type="function">
    <text evidence="1">Substrate recognition and binding subunit of the essential mitochondrial processing protease (MPP), which cleaves the mitochondrial sequence off newly imported precursors proteins.</text>
</comment>
<protein>
    <submittedName>
        <fullName evidence="6">Mitochondrial-processing peptidase subunit alpha</fullName>
    </submittedName>
</protein>
<dbReference type="PANTHER" id="PTHR11851:SF49">
    <property type="entry name" value="MITOCHONDRIAL-PROCESSING PEPTIDASE SUBUNIT ALPHA"/>
    <property type="match status" value="1"/>
</dbReference>
<evidence type="ECO:0000256" key="2">
    <source>
        <dbReference type="ARBA" id="ARBA00007261"/>
    </source>
</evidence>
<dbReference type="Proteomes" id="UP000038045">
    <property type="component" value="Unplaced"/>
</dbReference>
<dbReference type="InterPro" id="IPR011765">
    <property type="entry name" value="Pept_M16_N"/>
</dbReference>
<feature type="domain" description="Peptidase M16 C-terminal" evidence="4">
    <location>
        <begin position="222"/>
        <end position="427"/>
    </location>
</feature>
<name>A0A0N4ZQD4_PARTI</name>
<evidence type="ECO:0000256" key="1">
    <source>
        <dbReference type="ARBA" id="ARBA00002123"/>
    </source>
</evidence>
<feature type="domain" description="Peptidase M16 N-terminal" evidence="3">
    <location>
        <begin position="68"/>
        <end position="210"/>
    </location>
</feature>
<organism evidence="5 6">
    <name type="scientific">Parastrongyloides trichosuri</name>
    <name type="common">Possum-specific nematode worm</name>
    <dbReference type="NCBI Taxonomy" id="131310"/>
    <lineage>
        <taxon>Eukaryota</taxon>
        <taxon>Metazoa</taxon>
        <taxon>Ecdysozoa</taxon>
        <taxon>Nematoda</taxon>
        <taxon>Chromadorea</taxon>
        <taxon>Rhabditida</taxon>
        <taxon>Tylenchina</taxon>
        <taxon>Panagrolaimomorpha</taxon>
        <taxon>Strongyloidoidea</taxon>
        <taxon>Strongyloididae</taxon>
        <taxon>Parastrongyloides</taxon>
    </lineage>
</organism>
<dbReference type="STRING" id="131310.A0A0N4ZQD4"/>
<keyword evidence="5" id="KW-1185">Reference proteome</keyword>
<dbReference type="InterPro" id="IPR050361">
    <property type="entry name" value="MPP/UQCRC_Complex"/>
</dbReference>
<dbReference type="PANTHER" id="PTHR11851">
    <property type="entry name" value="METALLOPROTEASE"/>
    <property type="match status" value="1"/>
</dbReference>